<evidence type="ECO:0000256" key="1">
    <source>
        <dbReference type="SAM" id="Phobius"/>
    </source>
</evidence>
<protein>
    <submittedName>
        <fullName evidence="2">Ergosterol biosynthetic protein 28</fullName>
    </submittedName>
</protein>
<dbReference type="PANTHER" id="PTHR15451:SF20">
    <property type="entry name" value="ERGOSTEROL BIOSYNTHETIC PROTEIN 28"/>
    <property type="match status" value="1"/>
</dbReference>
<organism evidence="2">
    <name type="scientific">Zea mays</name>
    <name type="common">Maize</name>
    <dbReference type="NCBI Taxonomy" id="4577"/>
    <lineage>
        <taxon>Eukaryota</taxon>
        <taxon>Viridiplantae</taxon>
        <taxon>Streptophyta</taxon>
        <taxon>Embryophyta</taxon>
        <taxon>Tracheophyta</taxon>
        <taxon>Spermatophyta</taxon>
        <taxon>Magnoliopsida</taxon>
        <taxon>Liliopsida</taxon>
        <taxon>Poales</taxon>
        <taxon>Poaceae</taxon>
        <taxon>PACMAD clade</taxon>
        <taxon>Panicoideae</taxon>
        <taxon>Andropogonodae</taxon>
        <taxon>Andropogoneae</taxon>
        <taxon>Tripsacinae</taxon>
        <taxon>Zea</taxon>
    </lineage>
</organism>
<dbReference type="Proteomes" id="UP000251960">
    <property type="component" value="Chromosome 3"/>
</dbReference>
<dbReference type="InterPro" id="IPR005352">
    <property type="entry name" value="Erg28"/>
</dbReference>
<proteinExistence type="predicted"/>
<reference evidence="2" key="1">
    <citation type="journal article" date="2018" name="Nat. Genet.">
        <title>Extensive intraspecific gene order and gene structural variations between Mo17 and other maize genomes.</title>
        <authorList>
            <person name="Sun S."/>
            <person name="Zhou Y."/>
            <person name="Chen J."/>
            <person name="Shi J."/>
            <person name="Zhao H."/>
            <person name="Zhao H."/>
            <person name="Song W."/>
            <person name="Zhang M."/>
            <person name="Cui Y."/>
            <person name="Dong X."/>
            <person name="Liu H."/>
            <person name="Ma X."/>
            <person name="Jiao Y."/>
            <person name="Wang B."/>
            <person name="Wei X."/>
            <person name="Stein J.C."/>
            <person name="Glaubitz J.C."/>
            <person name="Lu F."/>
            <person name="Yu G."/>
            <person name="Liang C."/>
            <person name="Fengler K."/>
            <person name="Li B."/>
            <person name="Rafalski A."/>
            <person name="Schnable P.S."/>
            <person name="Ware D.H."/>
            <person name="Buckler E.S."/>
            <person name="Lai J."/>
        </authorList>
    </citation>
    <scope>NUCLEOTIDE SEQUENCE [LARGE SCALE GENOMIC DNA]</scope>
    <source>
        <tissue evidence="2">Seedling</tissue>
    </source>
</reference>
<feature type="transmembrane region" description="Helical" evidence="1">
    <location>
        <begin position="99"/>
        <end position="122"/>
    </location>
</feature>
<keyword evidence="1" id="KW-0472">Membrane</keyword>
<sequence>MEDLMSTHGGMANGVSTHSYFMACSPQQRRKRCDAMYQYDLGFSVTGVHGCTVAVWTLLSCTLCFLCSFNLSSKPLYMATFLSIVYAIGHLSVECVVYHTISAASLAPFTFIAVTTMVWMLLQWNSDGHNPRSGRSTSKQMTC</sequence>
<comment type="caution">
    <text evidence="2">The sequence shown here is derived from an EMBL/GenBank/DDBJ whole genome shotgun (WGS) entry which is preliminary data.</text>
</comment>
<evidence type="ECO:0000313" key="2">
    <source>
        <dbReference type="EMBL" id="PWZ32921.1"/>
    </source>
</evidence>
<keyword evidence="1" id="KW-1133">Transmembrane helix</keyword>
<keyword evidence="1" id="KW-0812">Transmembrane</keyword>
<feature type="transmembrane region" description="Helical" evidence="1">
    <location>
        <begin position="76"/>
        <end position="93"/>
    </location>
</feature>
<dbReference type="AlphaFoldDB" id="A0A3L6FKT4"/>
<dbReference type="GO" id="GO:0016020">
    <property type="term" value="C:membrane"/>
    <property type="evidence" value="ECO:0007669"/>
    <property type="project" value="InterPro"/>
</dbReference>
<dbReference type="PANTHER" id="PTHR15451">
    <property type="entry name" value="ERGOSTEROL BIOSYNTHETIC PROTEIN 28-RELATED"/>
    <property type="match status" value="1"/>
</dbReference>
<name>A0A3L6FKT4_MAIZE</name>
<dbReference type="ExpressionAtlas" id="A0A3L6FKT4">
    <property type="expression patterns" value="baseline"/>
</dbReference>
<accession>A0A3L6FKT4</accession>
<feature type="transmembrane region" description="Helical" evidence="1">
    <location>
        <begin position="47"/>
        <end position="69"/>
    </location>
</feature>
<gene>
    <name evidence="2" type="primary">At1g10030_3</name>
    <name evidence="2" type="ORF">Zm00014a_036854</name>
</gene>
<dbReference type="EMBL" id="NCVQ01000004">
    <property type="protein sequence ID" value="PWZ32921.1"/>
    <property type="molecule type" value="Genomic_DNA"/>
</dbReference>
<dbReference type="Pfam" id="PF03694">
    <property type="entry name" value="Erg28"/>
    <property type="match status" value="1"/>
</dbReference>